<evidence type="ECO:0000313" key="4">
    <source>
        <dbReference type="EMBL" id="GAA4890105.1"/>
    </source>
</evidence>
<dbReference type="InterPro" id="IPR001647">
    <property type="entry name" value="HTH_TetR"/>
</dbReference>
<dbReference type="PROSITE" id="PS50977">
    <property type="entry name" value="HTH_TETR_2"/>
    <property type="match status" value="1"/>
</dbReference>
<dbReference type="Gene3D" id="1.10.357.10">
    <property type="entry name" value="Tetracycline Repressor, domain 2"/>
    <property type="match status" value="1"/>
</dbReference>
<keyword evidence="5" id="KW-1185">Reference proteome</keyword>
<comment type="caution">
    <text evidence="4">The sequence shown here is derived from an EMBL/GenBank/DDBJ whole genome shotgun (WGS) entry which is preliminary data.</text>
</comment>
<dbReference type="RefSeq" id="WP_345335663.1">
    <property type="nucleotide sequence ID" value="NZ_BAABJZ010000081.1"/>
</dbReference>
<dbReference type="Proteomes" id="UP001499988">
    <property type="component" value="Unassembled WGS sequence"/>
</dbReference>
<dbReference type="InterPro" id="IPR009057">
    <property type="entry name" value="Homeodomain-like_sf"/>
</dbReference>
<gene>
    <name evidence="4" type="ORF">GCM10023333_24220</name>
</gene>
<evidence type="ECO:0000259" key="3">
    <source>
        <dbReference type="PROSITE" id="PS50977"/>
    </source>
</evidence>
<evidence type="ECO:0000256" key="1">
    <source>
        <dbReference type="ARBA" id="ARBA00023125"/>
    </source>
</evidence>
<feature type="DNA-binding region" description="H-T-H motif" evidence="2">
    <location>
        <begin position="29"/>
        <end position="48"/>
    </location>
</feature>
<protein>
    <recommendedName>
        <fullName evidence="3">HTH tetR-type domain-containing protein</fullName>
    </recommendedName>
</protein>
<dbReference type="SUPFAM" id="SSF46689">
    <property type="entry name" value="Homeodomain-like"/>
    <property type="match status" value="1"/>
</dbReference>
<organism evidence="4 5">
    <name type="scientific">Ferrimonas pelagia</name>
    <dbReference type="NCBI Taxonomy" id="1177826"/>
    <lineage>
        <taxon>Bacteria</taxon>
        <taxon>Pseudomonadati</taxon>
        <taxon>Pseudomonadota</taxon>
        <taxon>Gammaproteobacteria</taxon>
        <taxon>Alteromonadales</taxon>
        <taxon>Ferrimonadaceae</taxon>
        <taxon>Ferrimonas</taxon>
    </lineage>
</organism>
<proteinExistence type="predicted"/>
<keyword evidence="1 2" id="KW-0238">DNA-binding</keyword>
<accession>A0ABP9EYS7</accession>
<reference evidence="5" key="1">
    <citation type="journal article" date="2019" name="Int. J. Syst. Evol. Microbiol.">
        <title>The Global Catalogue of Microorganisms (GCM) 10K type strain sequencing project: providing services to taxonomists for standard genome sequencing and annotation.</title>
        <authorList>
            <consortium name="The Broad Institute Genomics Platform"/>
            <consortium name="The Broad Institute Genome Sequencing Center for Infectious Disease"/>
            <person name="Wu L."/>
            <person name="Ma J."/>
        </authorList>
    </citation>
    <scope>NUCLEOTIDE SEQUENCE [LARGE SCALE GENOMIC DNA]</scope>
    <source>
        <strain evidence="5">JCM 18401</strain>
    </source>
</reference>
<evidence type="ECO:0000256" key="2">
    <source>
        <dbReference type="PROSITE-ProRule" id="PRU00335"/>
    </source>
</evidence>
<sequence length="229" mass="26122">MTRSRNELEGEIIKASHKVISERGLISFTFSEIAREAKVNISSLRLCFFTKEDLLARILIGHFDGQYARLGYILDELKHPKEQLLAHGFSLVYPDYLREDRSGSQFLLSNPAIWTALPPFRQEQLKSSFGRLAKRVRSIIDNAIENGLLIGKAKEHHQLFSSYARGSSLQLQNPLYLAEDKQQAQVVIQNNLCQLIERMPWQGTPVQIDLNRIKMIVRSASDQSNTSLI</sequence>
<feature type="domain" description="HTH tetR-type" evidence="3">
    <location>
        <begin position="6"/>
        <end position="66"/>
    </location>
</feature>
<dbReference type="Gene3D" id="1.10.10.60">
    <property type="entry name" value="Homeodomain-like"/>
    <property type="match status" value="1"/>
</dbReference>
<name>A0ABP9EYS7_9GAMM</name>
<evidence type="ECO:0000313" key="5">
    <source>
        <dbReference type="Proteomes" id="UP001499988"/>
    </source>
</evidence>
<dbReference type="EMBL" id="BAABJZ010000081">
    <property type="protein sequence ID" value="GAA4890105.1"/>
    <property type="molecule type" value="Genomic_DNA"/>
</dbReference>
<dbReference type="Pfam" id="PF00440">
    <property type="entry name" value="TetR_N"/>
    <property type="match status" value="1"/>
</dbReference>